<name>A0A1H6DLK4_9GAMM</name>
<dbReference type="GO" id="GO:0016301">
    <property type="term" value="F:kinase activity"/>
    <property type="evidence" value="ECO:0007669"/>
    <property type="project" value="UniProtKB-KW"/>
</dbReference>
<dbReference type="RefSeq" id="WP_104005539.1">
    <property type="nucleotide sequence ID" value="NZ_FNVQ01000007.1"/>
</dbReference>
<dbReference type="InterPro" id="IPR027417">
    <property type="entry name" value="P-loop_NTPase"/>
</dbReference>
<dbReference type="OrthoDB" id="455474at2"/>
<dbReference type="Proteomes" id="UP000236745">
    <property type="component" value="Unassembled WGS sequence"/>
</dbReference>
<keyword evidence="2" id="KW-1185">Reference proteome</keyword>
<keyword evidence="1" id="KW-0808">Transferase</keyword>
<sequence>MSLLTRWPREQLMLSVEERRRAVQAVEKAFAPTLESLQVDIGLKEQFEQIYVPLAAWLVERQRGQSKPLVVGINGAQGAGKSTLFNLLEVILEEGFGLRVIGFSIDDLYRTRAEREELGREVHPLMETRGVPGTHDVALGIELLESLLHAGPDTLTKIPVFDKSIDDRCPPTVWQEWLGPVDVIVFEGWCVGAEPQTEEELAQAVNSLEADEDPDGVWRRYVNAQLAGPYQRLFEYLDLLLMLKVPSMQAVYQWRAQQEEKLAERVRYIYDTLQPTSHLRIMNPSEIRRFIAHYERLTRAMLEELPDRVDICLYLNENHKISDILINKGRPLLTSRQSGVEFSL</sequence>
<evidence type="ECO:0000313" key="2">
    <source>
        <dbReference type="Proteomes" id="UP000236745"/>
    </source>
</evidence>
<dbReference type="SUPFAM" id="SSF52540">
    <property type="entry name" value="P-loop containing nucleoside triphosphate hydrolases"/>
    <property type="match status" value="1"/>
</dbReference>
<protein>
    <submittedName>
        <fullName evidence="1">D-glycerate 3-kinase</fullName>
    </submittedName>
</protein>
<gene>
    <name evidence="1" type="ORF">SAMN05444390_10779</name>
</gene>
<accession>A0A1H6DLK4</accession>
<dbReference type="EMBL" id="FNVQ01000007">
    <property type="protein sequence ID" value="SEG86011.1"/>
    <property type="molecule type" value="Genomic_DNA"/>
</dbReference>
<dbReference type="Gene3D" id="3.40.50.300">
    <property type="entry name" value="P-loop containing nucleotide triphosphate hydrolases"/>
    <property type="match status" value="1"/>
</dbReference>
<evidence type="ECO:0000313" key="1">
    <source>
        <dbReference type="EMBL" id="SEG86011.1"/>
    </source>
</evidence>
<dbReference type="AlphaFoldDB" id="A0A1H6DLK4"/>
<organism evidence="1 2">
    <name type="scientific">Marinobacterium lutimaris</name>
    <dbReference type="NCBI Taxonomy" id="568106"/>
    <lineage>
        <taxon>Bacteria</taxon>
        <taxon>Pseudomonadati</taxon>
        <taxon>Pseudomonadota</taxon>
        <taxon>Gammaproteobacteria</taxon>
        <taxon>Oceanospirillales</taxon>
        <taxon>Oceanospirillaceae</taxon>
        <taxon>Marinobacterium</taxon>
    </lineage>
</organism>
<reference evidence="1 2" key="1">
    <citation type="submission" date="2016-10" db="EMBL/GenBank/DDBJ databases">
        <authorList>
            <person name="de Groot N.N."/>
        </authorList>
    </citation>
    <scope>NUCLEOTIDE SEQUENCE [LARGE SCALE GENOMIC DNA]</scope>
    <source>
        <strain evidence="1 2">DSM 22012</strain>
    </source>
</reference>
<proteinExistence type="predicted"/>
<keyword evidence="1" id="KW-0418">Kinase</keyword>